<evidence type="ECO:0000313" key="2">
    <source>
        <dbReference type="RefSeq" id="XP_041441478.1"/>
    </source>
</evidence>
<gene>
    <name evidence="2" type="primary">LOC108710767</name>
</gene>
<dbReference type="GO" id="GO:0090364">
    <property type="term" value="P:regulation of proteasome assembly"/>
    <property type="evidence" value="ECO:0000318"/>
    <property type="project" value="GO_Central"/>
</dbReference>
<reference evidence="2" key="1">
    <citation type="submission" date="2025-08" db="UniProtKB">
        <authorList>
            <consortium name="RefSeq"/>
        </authorList>
    </citation>
    <scope>IDENTIFICATION</scope>
    <source>
        <strain evidence="2">J_2021</strain>
        <tissue evidence="2">Erythrocytes</tissue>
    </source>
</reference>
<dbReference type="OrthoDB" id="1711508at2759"/>
<dbReference type="PANTHER" id="PTHR48493">
    <property type="entry name" value="UBIQUITIN-LIKE DOMAIN-CONTAINING CTD PHOSPHATASE 1"/>
    <property type="match status" value="1"/>
</dbReference>
<name>A0A8J1MIZ1_XENLA</name>
<dbReference type="GO" id="GO:0004722">
    <property type="term" value="F:protein serine/threonine phosphatase activity"/>
    <property type="evidence" value="ECO:0000318"/>
    <property type="project" value="GO_Central"/>
</dbReference>
<dbReference type="CTD" id="108710767"/>
<dbReference type="Proteomes" id="UP000186698">
    <property type="component" value="Chromosome 3L"/>
</dbReference>
<dbReference type="Gene3D" id="3.10.20.90">
    <property type="entry name" value="Phosphatidylinositol 3-kinase Catalytic Subunit, Chain A, domain 1"/>
    <property type="match status" value="1"/>
</dbReference>
<dbReference type="AlphaFoldDB" id="A0A8J1MIZ1"/>
<dbReference type="KEGG" id="xla:108710767"/>
<dbReference type="RefSeq" id="XP_041441478.1">
    <property type="nucleotide sequence ID" value="XM_041585544.1"/>
</dbReference>
<dbReference type="GO" id="GO:0005634">
    <property type="term" value="C:nucleus"/>
    <property type="evidence" value="ECO:0000318"/>
    <property type="project" value="GO_Central"/>
</dbReference>
<accession>A0A8J1MIZ1</accession>
<keyword evidence="1" id="KW-1185">Reference proteome</keyword>
<evidence type="ECO:0000313" key="1">
    <source>
        <dbReference type="Proteomes" id="UP000186698"/>
    </source>
</evidence>
<dbReference type="Gene3D" id="3.40.50.1000">
    <property type="entry name" value="HAD superfamily/HAD-like"/>
    <property type="match status" value="1"/>
</dbReference>
<dbReference type="InterPro" id="IPR051658">
    <property type="entry name" value="UBLCP1"/>
</dbReference>
<dbReference type="InterPro" id="IPR029071">
    <property type="entry name" value="Ubiquitin-like_domsf"/>
</dbReference>
<protein>
    <submittedName>
        <fullName evidence="2">Ubiquitin-like domain-containing CTD phosphatase 1</fullName>
    </submittedName>
</protein>
<dbReference type="InterPro" id="IPR023214">
    <property type="entry name" value="HAD_sf"/>
</dbReference>
<dbReference type="SUPFAM" id="SSF54236">
    <property type="entry name" value="Ubiquitin-like"/>
    <property type="match status" value="1"/>
</dbReference>
<dbReference type="PANTHER" id="PTHR48493:SF1">
    <property type="entry name" value="UBIQUITIN-LIKE DOMAIN-CONTAINING CTD PHOSPHATASE 1"/>
    <property type="match status" value="1"/>
</dbReference>
<organism evidence="1 2">
    <name type="scientific">Xenopus laevis</name>
    <name type="common">African clawed frog</name>
    <dbReference type="NCBI Taxonomy" id="8355"/>
    <lineage>
        <taxon>Eukaryota</taxon>
        <taxon>Metazoa</taxon>
        <taxon>Chordata</taxon>
        <taxon>Craniata</taxon>
        <taxon>Vertebrata</taxon>
        <taxon>Euteleostomi</taxon>
        <taxon>Amphibia</taxon>
        <taxon>Batrachia</taxon>
        <taxon>Anura</taxon>
        <taxon>Pipoidea</taxon>
        <taxon>Pipidae</taxon>
        <taxon>Xenopodinae</taxon>
        <taxon>Xenopus</taxon>
        <taxon>Xenopus</taxon>
    </lineage>
</organism>
<sequence>MFLWGGQLFPLSTLSEEDTVLDLEHFLKSLTGVLPESMKLLGLKYRGKPAENLKLGVLKLKPKTKITMMGAWEESLEEVIGWPPNIDDVVNDFDIEEEVVEVKTEENVAKISCCVKDYKVEVLNPPREGNKLLIMDVDYTLFGKFTFVLSKLNLHSVTCCIILCVDLITHILTGATVLPDQLMGTSL</sequence>
<dbReference type="GeneID" id="108710767"/>
<proteinExistence type="predicted"/>